<protein>
    <recommendedName>
        <fullName evidence="10">Cell surface glycoprotein 1</fullName>
    </recommendedName>
</protein>
<feature type="signal peptide" evidence="4">
    <location>
        <begin position="1"/>
        <end position="22"/>
    </location>
</feature>
<keyword evidence="1" id="KW-1015">Disulfide bond</keyword>
<organism evidence="8 9">
    <name type="scientific">Tenebrio molitor</name>
    <name type="common">Yellow mealworm beetle</name>
    <dbReference type="NCBI Taxonomy" id="7067"/>
    <lineage>
        <taxon>Eukaryota</taxon>
        <taxon>Metazoa</taxon>
        <taxon>Ecdysozoa</taxon>
        <taxon>Arthropoda</taxon>
        <taxon>Hexapoda</taxon>
        <taxon>Insecta</taxon>
        <taxon>Pterygota</taxon>
        <taxon>Neoptera</taxon>
        <taxon>Endopterygota</taxon>
        <taxon>Coleoptera</taxon>
        <taxon>Polyphaga</taxon>
        <taxon>Cucujiformia</taxon>
        <taxon>Tenebrionidae</taxon>
        <taxon>Tenebrio</taxon>
    </lineage>
</organism>
<keyword evidence="3" id="KW-1133">Transmembrane helix</keyword>
<reference evidence="8" key="2">
    <citation type="submission" date="2021-08" db="EMBL/GenBank/DDBJ databases">
        <authorList>
            <person name="Eriksson T."/>
        </authorList>
    </citation>
    <scope>NUCLEOTIDE SEQUENCE</scope>
    <source>
        <strain evidence="8">Stoneville</strain>
        <tissue evidence="8">Whole head</tissue>
    </source>
</reference>
<gene>
    <name evidence="8" type="ORF">GEV33_013206</name>
</gene>
<feature type="chain" id="PRO_5035178842" description="Cell surface glycoprotein 1" evidence="4">
    <location>
        <begin position="23"/>
        <end position="1181"/>
    </location>
</feature>
<evidence type="ECO:0000256" key="4">
    <source>
        <dbReference type="SAM" id="SignalP"/>
    </source>
</evidence>
<sequence length="1181" mass="132243">MRPKGSLLIALFFGLVASPTEAHVALTFPPARQYALDFLDSSRTKAPCGMPKGEVKTSFLSGSKFNVSWHLGYPHRGGFKIQLLDALERPILDLTPTTQTSEFVSNDATAQSFQVQLPNDFTCLNCTLRLIRQAIEWGTDYKFWSCADVDIKTRKEFRQTCSNHGRHLLGRCKCDRLYYGTFCEKRDECLEDNDCGSHGKCIDVDATTAPRMQCYCQLGWFGSGCNKRSPIKTTDIDFELYTHRKLSDTFRLYWRILKEHSEIEVVMVVNGTSYVGLGWRPRSLTKSCKNFPLIGVQTTRDANGVAEPEPKTGAEPEPGNQDKTVTEPEPEPSSEPEPESTTEPGAEPSTEPEPISKSKLKKSLYSRRSAVLTPPVQTFLPNADVVETSVSFQVSKKQGRNRREISEHVEDPVPEPEADASPEPPATKSESAPNILSATTPKLQTKAESESRPISKFQLETESDAVPEPNSNPEPNAEPEPQPKTEPEPEPKTEPEPEPKTEPEPEPKTEPKSHLAPTRTYPKLETAPGGQKESLNPYTPRHDFNPMDCSDIVIGSARGTASRIADYYTRDRSTPKMDTFWGGKNDLTAAMGFEKDNVTTILFRRKLKGTEASDHTIEEDLMHVIFAQGQELGNYVHIPKSGVETTEASVKDFYKPDELKYHGHRSQRGVTTINFFDEKKRISTGAIVPTKNENNNTNSRVDPSECGGEWRYPRNCDPENRTCEYTAKWEVPRKYEILFTITTSHTDLWTGIAFSNDEKMSHSDAVLGWVAKNGRPFLMDTWINGYVLPLLDSSQGIYNANGHIVDGITTLSFTRKRISNDPKDLSFTDEHCLFMMFPVKGGTFNSVNKKIRKHEVVPLVSPERICIKSCGNDDGDVVTTTESPGISYNVVVKVIDLGENFIMPKPRTSQYGELSNSISDNFKPIFTKIPGFRKAAVEDLKEDGNDLVVTINFQLENTNVEKGRSLTEEADPNDEQIHKILQESVGTGKVGNLKVDPGYLVFEPQSLTSNIVQDASSGSQDNFFNLTEAKLYIVLGCITALVLVAIIQASCTIYKAASKSSSSHKVTSLVQLDPIYYQGSYQGHETLPHWAVATIERSRHWTILYQTRHGKTTRQPIRITHLTHSSLKRKNKQTAKGAVRLYHRKTTTAFNDLKDVPLTSRLKIQTTWETRGRYSVRVGRT</sequence>
<dbReference type="PANTHER" id="PTHR46901">
    <property type="entry name" value="GH04942P"/>
    <property type="match status" value="1"/>
</dbReference>
<dbReference type="SMART" id="SM00664">
    <property type="entry name" value="DoH"/>
    <property type="match status" value="2"/>
</dbReference>
<comment type="caution">
    <text evidence="1">Lacks conserved residue(s) required for the propagation of feature annotation.</text>
</comment>
<dbReference type="InterPro" id="IPR005018">
    <property type="entry name" value="DOMON_domain"/>
</dbReference>
<feature type="compositionally biased region" description="Acidic residues" evidence="2">
    <location>
        <begin position="328"/>
        <end position="340"/>
    </location>
</feature>
<keyword evidence="3" id="KW-0472">Membrane</keyword>
<feature type="compositionally biased region" description="Basic and acidic residues" evidence="2">
    <location>
        <begin position="401"/>
        <end position="411"/>
    </location>
</feature>
<dbReference type="PROSITE" id="PS50026">
    <property type="entry name" value="EGF_3"/>
    <property type="match status" value="1"/>
</dbReference>
<reference evidence="8" key="1">
    <citation type="journal article" date="2020" name="J Insects Food Feed">
        <title>The yellow mealworm (Tenebrio molitor) genome: a resource for the emerging insects as food and feed industry.</title>
        <authorList>
            <person name="Eriksson T."/>
            <person name="Andere A."/>
            <person name="Kelstrup H."/>
            <person name="Emery V."/>
            <person name="Picard C."/>
        </authorList>
    </citation>
    <scope>NUCLEOTIDE SEQUENCE</scope>
    <source>
        <strain evidence="8">Stoneville</strain>
        <tissue evidence="8">Whole head</tissue>
    </source>
</reference>
<evidence type="ECO:0000256" key="2">
    <source>
        <dbReference type="SAM" id="MobiDB-lite"/>
    </source>
</evidence>
<dbReference type="PROSITE" id="PS50024">
    <property type="entry name" value="SEA"/>
    <property type="match status" value="1"/>
</dbReference>
<feature type="domain" description="DOMON" evidence="7">
    <location>
        <begin position="723"/>
        <end position="841"/>
    </location>
</feature>
<keyword evidence="4" id="KW-0732">Signal</keyword>
<dbReference type="PROSITE" id="PS00022">
    <property type="entry name" value="EGF_1"/>
    <property type="match status" value="1"/>
</dbReference>
<evidence type="ECO:0000256" key="3">
    <source>
        <dbReference type="SAM" id="Phobius"/>
    </source>
</evidence>
<dbReference type="CDD" id="cd09631">
    <property type="entry name" value="DOMON_DOH"/>
    <property type="match status" value="2"/>
</dbReference>
<accession>A0A8J6H7M2</accession>
<evidence type="ECO:0000256" key="1">
    <source>
        <dbReference type="PROSITE-ProRule" id="PRU00076"/>
    </source>
</evidence>
<evidence type="ECO:0000259" key="5">
    <source>
        <dbReference type="PROSITE" id="PS50024"/>
    </source>
</evidence>
<dbReference type="Proteomes" id="UP000719412">
    <property type="component" value="Unassembled WGS sequence"/>
</dbReference>
<evidence type="ECO:0000259" key="7">
    <source>
        <dbReference type="PROSITE" id="PS50836"/>
    </source>
</evidence>
<keyword evidence="1" id="KW-0245">EGF-like domain</keyword>
<evidence type="ECO:0000259" key="6">
    <source>
        <dbReference type="PROSITE" id="PS50026"/>
    </source>
</evidence>
<dbReference type="PROSITE" id="PS01186">
    <property type="entry name" value="EGF_2"/>
    <property type="match status" value="1"/>
</dbReference>
<feature type="disulfide bond" evidence="1">
    <location>
        <begin position="216"/>
        <end position="225"/>
    </location>
</feature>
<dbReference type="InterPro" id="IPR000082">
    <property type="entry name" value="SEA_dom"/>
</dbReference>
<proteinExistence type="predicted"/>
<comment type="caution">
    <text evidence="8">The sequence shown here is derived from an EMBL/GenBank/DDBJ whole genome shotgun (WGS) entry which is preliminary data.</text>
</comment>
<feature type="transmembrane region" description="Helical" evidence="3">
    <location>
        <begin position="1031"/>
        <end position="1054"/>
    </location>
</feature>
<feature type="domain" description="SEA" evidence="5">
    <location>
        <begin position="884"/>
        <end position="1007"/>
    </location>
</feature>
<feature type="compositionally biased region" description="Polar residues" evidence="2">
    <location>
        <begin position="428"/>
        <end position="443"/>
    </location>
</feature>
<feature type="domain" description="EGF-like" evidence="6">
    <location>
        <begin position="185"/>
        <end position="226"/>
    </location>
</feature>
<feature type="compositionally biased region" description="Low complexity" evidence="2">
    <location>
        <begin position="341"/>
        <end position="353"/>
    </location>
</feature>
<dbReference type="AlphaFoldDB" id="A0A8J6H7M2"/>
<feature type="region of interest" description="Disordered" evidence="2">
    <location>
        <begin position="299"/>
        <end position="544"/>
    </location>
</feature>
<dbReference type="InterPro" id="IPR045266">
    <property type="entry name" value="DOH_DOMON"/>
</dbReference>
<dbReference type="EMBL" id="JABDTM020028038">
    <property type="protein sequence ID" value="KAH0809584.1"/>
    <property type="molecule type" value="Genomic_DNA"/>
</dbReference>
<dbReference type="InterPro" id="IPR000742">
    <property type="entry name" value="EGF"/>
</dbReference>
<feature type="compositionally biased region" description="Basic and acidic residues" evidence="2">
    <location>
        <begin position="481"/>
        <end position="513"/>
    </location>
</feature>
<keyword evidence="3" id="KW-0812">Transmembrane</keyword>
<dbReference type="PANTHER" id="PTHR46901:SF2">
    <property type="entry name" value="GH04942P"/>
    <property type="match status" value="1"/>
</dbReference>
<evidence type="ECO:0008006" key="10">
    <source>
        <dbReference type="Google" id="ProtNLM"/>
    </source>
</evidence>
<dbReference type="PROSITE" id="PS50836">
    <property type="entry name" value="DOMON"/>
    <property type="match status" value="2"/>
</dbReference>
<keyword evidence="9" id="KW-1185">Reference proteome</keyword>
<dbReference type="CDD" id="cd00054">
    <property type="entry name" value="EGF_CA"/>
    <property type="match status" value="1"/>
</dbReference>
<dbReference type="Gene3D" id="2.60.40.1210">
    <property type="entry name" value="Cellobiose dehydrogenase, cytochrome domain"/>
    <property type="match status" value="1"/>
</dbReference>
<evidence type="ECO:0000313" key="8">
    <source>
        <dbReference type="EMBL" id="KAH0809584.1"/>
    </source>
</evidence>
<name>A0A8J6H7M2_TENMO</name>
<evidence type="ECO:0000313" key="9">
    <source>
        <dbReference type="Proteomes" id="UP000719412"/>
    </source>
</evidence>
<dbReference type="Pfam" id="PF03351">
    <property type="entry name" value="DOMON"/>
    <property type="match status" value="2"/>
</dbReference>
<feature type="domain" description="DOMON" evidence="7">
    <location>
        <begin position="507"/>
        <end position="629"/>
    </location>
</feature>
<dbReference type="Gene3D" id="2.60.120.260">
    <property type="entry name" value="Galactose-binding domain-like"/>
    <property type="match status" value="1"/>
</dbReference>
<feature type="compositionally biased region" description="Pro residues" evidence="2">
    <location>
        <begin position="470"/>
        <end position="480"/>
    </location>
</feature>